<dbReference type="AlphaFoldDB" id="A0A520MCV2"/>
<protein>
    <submittedName>
        <fullName evidence="1">DUF962 domain-containing protein</fullName>
    </submittedName>
</protein>
<dbReference type="PANTHER" id="PTHR34205">
    <property type="entry name" value="TRANSMEMBRANE PROTEIN"/>
    <property type="match status" value="1"/>
</dbReference>
<gene>
    <name evidence="1" type="ORF">EVB03_09220</name>
</gene>
<proteinExistence type="predicted"/>
<dbReference type="EMBL" id="SHBP01000021">
    <property type="protein sequence ID" value="RZO19066.1"/>
    <property type="molecule type" value="Genomic_DNA"/>
</dbReference>
<dbReference type="Pfam" id="PF06127">
    <property type="entry name" value="Mpo1-like"/>
    <property type="match status" value="1"/>
</dbReference>
<dbReference type="InterPro" id="IPR009305">
    <property type="entry name" value="Mpo1-like"/>
</dbReference>
<organism evidence="1 2">
    <name type="scientific">SAR92 clade bacterium</name>
    <dbReference type="NCBI Taxonomy" id="2315479"/>
    <lineage>
        <taxon>Bacteria</taxon>
        <taxon>Pseudomonadati</taxon>
        <taxon>Pseudomonadota</taxon>
        <taxon>Gammaproteobacteria</taxon>
        <taxon>Cellvibrionales</taxon>
        <taxon>Porticoccaceae</taxon>
        <taxon>SAR92 clade</taxon>
    </lineage>
</organism>
<evidence type="ECO:0000313" key="2">
    <source>
        <dbReference type="Proteomes" id="UP000315889"/>
    </source>
</evidence>
<dbReference type="Proteomes" id="UP000315889">
    <property type="component" value="Unassembled WGS sequence"/>
</dbReference>
<comment type="caution">
    <text evidence="1">The sequence shown here is derived from an EMBL/GenBank/DDBJ whole genome shotgun (WGS) entry which is preliminary data.</text>
</comment>
<name>A0A520MCV2_9GAMM</name>
<dbReference type="PANTHER" id="PTHR34205:SF2">
    <property type="entry name" value="DUF962 DOMAIN-CONTAINING PROTEIN"/>
    <property type="match status" value="1"/>
</dbReference>
<evidence type="ECO:0000313" key="1">
    <source>
        <dbReference type="EMBL" id="RZO19066.1"/>
    </source>
</evidence>
<accession>A0A520MCV2</accession>
<reference evidence="1 2" key="1">
    <citation type="submission" date="2019-02" db="EMBL/GenBank/DDBJ databases">
        <title>Prokaryotic population dynamics and viral predation in marine succession experiment using metagenomics: the confinement effect.</title>
        <authorList>
            <person name="Haro-Moreno J.M."/>
            <person name="Rodriguez-Valera F."/>
            <person name="Lopez-Perez M."/>
        </authorList>
    </citation>
    <scope>NUCLEOTIDE SEQUENCE [LARGE SCALE GENOMIC DNA]</scope>
    <source>
        <strain evidence="1">MED-G170</strain>
    </source>
</reference>
<sequence length="96" mass="11314">MSFSQYYQHYLTLHQNKSNRRLHVIGQCCTISYVILVVYFEIWLLLVLSPLVVYPFAWSGHYFFEKNTPAAFSNPLWAKLCDWIMLKDILIGKIPA</sequence>